<dbReference type="Gene3D" id="3.30.497.10">
    <property type="entry name" value="Antithrombin, subunit I, domain 2"/>
    <property type="match status" value="1"/>
</dbReference>
<dbReference type="SMART" id="SM00093">
    <property type="entry name" value="SERPIN"/>
    <property type="match status" value="1"/>
</dbReference>
<evidence type="ECO:0000259" key="5">
    <source>
        <dbReference type="SMART" id="SM00093"/>
    </source>
</evidence>
<dbReference type="InterPro" id="IPR023796">
    <property type="entry name" value="Serpin_dom"/>
</dbReference>
<dbReference type="SUPFAM" id="SSF56574">
    <property type="entry name" value="Serpins"/>
    <property type="match status" value="1"/>
</dbReference>
<dbReference type="AlphaFoldDB" id="A0A9W7TSA2"/>
<feature type="transmembrane region" description="Helical" evidence="4">
    <location>
        <begin position="63"/>
        <end position="83"/>
    </location>
</feature>
<dbReference type="InterPro" id="IPR042178">
    <property type="entry name" value="Serpin_sf_1"/>
</dbReference>
<evidence type="ECO:0000256" key="1">
    <source>
        <dbReference type="ARBA" id="ARBA00022690"/>
    </source>
</evidence>
<dbReference type="InterPro" id="IPR042185">
    <property type="entry name" value="Serpin_sf_2"/>
</dbReference>
<dbReference type="GO" id="GO:0004867">
    <property type="term" value="F:serine-type endopeptidase inhibitor activity"/>
    <property type="evidence" value="ECO:0007669"/>
    <property type="project" value="UniProtKB-KW"/>
</dbReference>
<dbReference type="InterPro" id="IPR033835">
    <property type="entry name" value="PZI_serpin_dom"/>
</dbReference>
<gene>
    <name evidence="6" type="ORF">IRJ41_009982</name>
</gene>
<keyword evidence="4" id="KW-1133">Transmembrane helix</keyword>
<evidence type="ECO:0000256" key="2">
    <source>
        <dbReference type="ARBA" id="ARBA00022900"/>
    </source>
</evidence>
<dbReference type="FunFam" id="2.30.39.10:FF:000035">
    <property type="entry name" value="Serine protease inhibitor (serpin) 16"/>
    <property type="match status" value="1"/>
</dbReference>
<dbReference type="PRINTS" id="PR00780">
    <property type="entry name" value="LEUSERPINII"/>
</dbReference>
<dbReference type="GO" id="GO:0007596">
    <property type="term" value="P:blood coagulation"/>
    <property type="evidence" value="ECO:0007669"/>
    <property type="project" value="InterPro"/>
</dbReference>
<keyword evidence="2" id="KW-0722">Serine protease inhibitor</keyword>
<dbReference type="CDD" id="cd02055">
    <property type="entry name" value="serpinA10_PZI"/>
    <property type="match status" value="1"/>
</dbReference>
<dbReference type="EMBL" id="JAFHDT010000010">
    <property type="protein sequence ID" value="KAI7804430.1"/>
    <property type="molecule type" value="Genomic_DNA"/>
</dbReference>
<sequence length="405" mass="45629">MLDEASHFLGYTVVSTLIYLSSLLYAFKTQESKAPDVTDLSFRNMDFAMNLYRRISRHHDNNIIFSPLSVSVSLATLLLAAGGSTRAQIAGGLNLASLDDDDDEVIPQLFQDLLRNISLIQQNTALFVDHRFDLEQVFSHQVKRFFGADVIGVEFGKTDVARDIINDYISKKTGGKVREMVKSVEPLTQMMLINTVFFKGDWQRLFDPNSTEPGRFYVDKYNIVQVPLMFAEDKFFTTEDGDVGARVLRLPYRGGASLLIVLPDASVDYTAIEDEITAERIFRWIKKMKPVKMEVHVPKFQLEQRYGMHELLPHLGISSVFHHSANLTGLSKDVGVKVSQVMHTAVMDVDETGTTAASATSAGITTYSLPTTFRVDRPFFFFLYHEATHSLLFMGRVIDPTKNSQ</sequence>
<dbReference type="InterPro" id="IPR036186">
    <property type="entry name" value="Serpin_sf"/>
</dbReference>
<keyword evidence="4" id="KW-0812">Transmembrane</keyword>
<keyword evidence="4" id="KW-0472">Membrane</keyword>
<evidence type="ECO:0000256" key="4">
    <source>
        <dbReference type="SAM" id="Phobius"/>
    </source>
</evidence>
<proteinExistence type="inferred from homology"/>
<dbReference type="FunFam" id="3.30.497.10:FF:000001">
    <property type="entry name" value="Serine protease inhibitor"/>
    <property type="match status" value="1"/>
</dbReference>
<comment type="caution">
    <text evidence="6">The sequence shown here is derived from an EMBL/GenBank/DDBJ whole genome shotgun (WGS) entry which is preliminary data.</text>
</comment>
<accession>A0A9W7TSA2</accession>
<organism evidence="6 7">
    <name type="scientific">Triplophysa rosa</name>
    <name type="common">Cave loach</name>
    <dbReference type="NCBI Taxonomy" id="992332"/>
    <lineage>
        <taxon>Eukaryota</taxon>
        <taxon>Metazoa</taxon>
        <taxon>Chordata</taxon>
        <taxon>Craniata</taxon>
        <taxon>Vertebrata</taxon>
        <taxon>Euteleostomi</taxon>
        <taxon>Actinopterygii</taxon>
        <taxon>Neopterygii</taxon>
        <taxon>Teleostei</taxon>
        <taxon>Ostariophysi</taxon>
        <taxon>Cypriniformes</taxon>
        <taxon>Nemacheilidae</taxon>
        <taxon>Triplophysa</taxon>
    </lineage>
</organism>
<keyword evidence="1" id="KW-0646">Protease inhibitor</keyword>
<dbReference type="PROSITE" id="PS00284">
    <property type="entry name" value="SERPIN"/>
    <property type="match status" value="1"/>
</dbReference>
<dbReference type="GO" id="GO:0045861">
    <property type="term" value="P:negative regulation of proteolysis"/>
    <property type="evidence" value="ECO:0007669"/>
    <property type="project" value="UniProtKB-ARBA"/>
</dbReference>
<evidence type="ECO:0000256" key="3">
    <source>
        <dbReference type="RuleBase" id="RU000411"/>
    </source>
</evidence>
<dbReference type="PANTHER" id="PTHR11461:SF191">
    <property type="entry name" value="PROTEIN Z-DEPENDENT PROTEASE INHIBITOR"/>
    <property type="match status" value="1"/>
</dbReference>
<keyword evidence="7" id="KW-1185">Reference proteome</keyword>
<feature type="domain" description="Serpin" evidence="5">
    <location>
        <begin position="49"/>
        <end position="400"/>
    </location>
</feature>
<protein>
    <recommendedName>
        <fullName evidence="5">Serpin domain-containing protein</fullName>
    </recommendedName>
</protein>
<dbReference type="GO" id="GO:0005615">
    <property type="term" value="C:extracellular space"/>
    <property type="evidence" value="ECO:0007669"/>
    <property type="project" value="InterPro"/>
</dbReference>
<dbReference type="InterPro" id="IPR023795">
    <property type="entry name" value="Serpin_CS"/>
</dbReference>
<comment type="similarity">
    <text evidence="3">Belongs to the serpin family.</text>
</comment>
<dbReference type="Gene3D" id="2.30.39.10">
    <property type="entry name" value="Alpha-1-antitrypsin, domain 1"/>
    <property type="match status" value="1"/>
</dbReference>
<dbReference type="Pfam" id="PF00079">
    <property type="entry name" value="Serpin"/>
    <property type="match status" value="1"/>
</dbReference>
<name>A0A9W7TSA2_TRIRA</name>
<dbReference type="Proteomes" id="UP001059041">
    <property type="component" value="Linkage Group LG10"/>
</dbReference>
<feature type="transmembrane region" description="Helical" evidence="4">
    <location>
        <begin position="6"/>
        <end position="27"/>
    </location>
</feature>
<reference evidence="6" key="1">
    <citation type="submission" date="2021-02" db="EMBL/GenBank/DDBJ databases">
        <title>Comparative genomics reveals that relaxation of natural selection precedes convergent phenotypic evolution of cavefish.</title>
        <authorList>
            <person name="Peng Z."/>
        </authorList>
    </citation>
    <scope>NUCLEOTIDE SEQUENCE</scope>
    <source>
        <tissue evidence="6">Muscle</tissue>
    </source>
</reference>
<dbReference type="GO" id="GO:0030195">
    <property type="term" value="P:negative regulation of blood coagulation"/>
    <property type="evidence" value="ECO:0007669"/>
    <property type="project" value="UniProtKB-ARBA"/>
</dbReference>
<dbReference type="PANTHER" id="PTHR11461">
    <property type="entry name" value="SERINE PROTEASE INHIBITOR, SERPIN"/>
    <property type="match status" value="1"/>
</dbReference>
<evidence type="ECO:0000313" key="7">
    <source>
        <dbReference type="Proteomes" id="UP001059041"/>
    </source>
</evidence>
<evidence type="ECO:0000313" key="6">
    <source>
        <dbReference type="EMBL" id="KAI7804430.1"/>
    </source>
</evidence>
<dbReference type="InterPro" id="IPR000215">
    <property type="entry name" value="Serpin_fam"/>
</dbReference>